<dbReference type="Gene3D" id="3.90.780.10">
    <property type="entry name" value="5'-Nucleotidase, C-terminal domain"/>
    <property type="match status" value="1"/>
</dbReference>
<feature type="domain" description="Calcineurin-like phosphoesterase" evidence="5">
    <location>
        <begin position="6"/>
        <end position="209"/>
    </location>
</feature>
<dbReference type="FunCoup" id="A0A1S3JAN2">
    <property type="interactions" value="228"/>
</dbReference>
<dbReference type="GO" id="GO:0000166">
    <property type="term" value="F:nucleotide binding"/>
    <property type="evidence" value="ECO:0007669"/>
    <property type="project" value="UniProtKB-KW"/>
</dbReference>
<accession>A0A1S3JAN2</accession>
<organism evidence="7 8">
    <name type="scientific">Lingula anatina</name>
    <name type="common">Brachiopod</name>
    <name type="synonym">Lingula unguis</name>
    <dbReference type="NCBI Taxonomy" id="7574"/>
    <lineage>
        <taxon>Eukaryota</taxon>
        <taxon>Metazoa</taxon>
        <taxon>Spiralia</taxon>
        <taxon>Lophotrochozoa</taxon>
        <taxon>Brachiopoda</taxon>
        <taxon>Linguliformea</taxon>
        <taxon>Lingulata</taxon>
        <taxon>Lingulida</taxon>
        <taxon>Linguloidea</taxon>
        <taxon>Lingulidae</taxon>
        <taxon>Lingula</taxon>
    </lineage>
</organism>
<name>A0A1S3JAN2_LINAN</name>
<dbReference type="RefSeq" id="XP_013407465.1">
    <property type="nucleotide sequence ID" value="XM_013552011.1"/>
</dbReference>
<feature type="compositionally biased region" description="Acidic residues" evidence="4">
    <location>
        <begin position="615"/>
        <end position="631"/>
    </location>
</feature>
<dbReference type="Gene3D" id="3.60.21.10">
    <property type="match status" value="1"/>
</dbReference>
<dbReference type="InterPro" id="IPR029052">
    <property type="entry name" value="Metallo-depent_PP-like"/>
</dbReference>
<evidence type="ECO:0000256" key="3">
    <source>
        <dbReference type="RuleBase" id="RU362119"/>
    </source>
</evidence>
<dbReference type="KEGG" id="lak:106171590"/>
<dbReference type="GeneID" id="106171590"/>
<dbReference type="InterPro" id="IPR036907">
    <property type="entry name" value="5'-Nucleotdase_C_sf"/>
</dbReference>
<dbReference type="SUPFAM" id="SSF55816">
    <property type="entry name" value="5'-nucleotidase (syn. UDP-sugar hydrolase), C-terminal domain"/>
    <property type="match status" value="1"/>
</dbReference>
<proteinExistence type="inferred from homology"/>
<gene>
    <name evidence="8" type="primary">LOC106171590</name>
</gene>
<dbReference type="InterPro" id="IPR004843">
    <property type="entry name" value="Calcineurin-like_PHP"/>
</dbReference>
<comment type="similarity">
    <text evidence="1 3">Belongs to the 5'-nucleotidase family.</text>
</comment>
<evidence type="ECO:0000313" key="7">
    <source>
        <dbReference type="Proteomes" id="UP000085678"/>
    </source>
</evidence>
<dbReference type="STRING" id="7574.A0A1S3JAN2"/>
<feature type="domain" description="5'-Nucleotidase C-terminal" evidence="6">
    <location>
        <begin position="278"/>
        <end position="436"/>
    </location>
</feature>
<evidence type="ECO:0000256" key="1">
    <source>
        <dbReference type="ARBA" id="ARBA00006654"/>
    </source>
</evidence>
<dbReference type="InterPro" id="IPR006179">
    <property type="entry name" value="5_nucleotidase/apyrase"/>
</dbReference>
<dbReference type="PANTHER" id="PTHR11575:SF48">
    <property type="entry name" value="5'-NUCLEOTIDASE"/>
    <property type="match status" value="1"/>
</dbReference>
<dbReference type="InterPro" id="IPR008334">
    <property type="entry name" value="5'-Nucleotdase_C"/>
</dbReference>
<evidence type="ECO:0000256" key="2">
    <source>
        <dbReference type="ARBA" id="ARBA00022729"/>
    </source>
</evidence>
<evidence type="ECO:0000313" key="8">
    <source>
        <dbReference type="RefSeq" id="XP_013407465.1"/>
    </source>
</evidence>
<evidence type="ECO:0000259" key="5">
    <source>
        <dbReference type="Pfam" id="PF00149"/>
    </source>
</evidence>
<keyword evidence="2" id="KW-0732">Signal</keyword>
<dbReference type="PRINTS" id="PR01607">
    <property type="entry name" value="APYRASEFAMLY"/>
</dbReference>
<dbReference type="CDD" id="cd07406">
    <property type="entry name" value="MPP_CG11883_N"/>
    <property type="match status" value="1"/>
</dbReference>
<dbReference type="AlphaFoldDB" id="A0A1S3JAN2"/>
<reference evidence="8" key="1">
    <citation type="submission" date="2025-08" db="UniProtKB">
        <authorList>
            <consortium name="RefSeq"/>
        </authorList>
    </citation>
    <scope>IDENTIFICATION</scope>
    <source>
        <tissue evidence="8">Gonads</tissue>
    </source>
</reference>
<dbReference type="GO" id="GO:0016787">
    <property type="term" value="F:hydrolase activity"/>
    <property type="evidence" value="ECO:0007669"/>
    <property type="project" value="UniProtKB-KW"/>
</dbReference>
<sequence length="631" mass="70355">MDEEIVILHFNDVYNIQSRTAEPVGGAARMVSLFKSLRHLDPLVVFSGDCLNPSLMSSVTEGKQMIPVLKALNVDCAVYGNHDFDFGIDDLEEVAAETGFPWLISNVVDNFTEKPLASGLVTHVIEHKGKKLGFLGLVEEEWLATLATLDKDDLTYTDYVDAGRQLATDLRDQGVDIVIALTHMRWPNDIRLAENVDEIDLILGGHDHDFGVQQINGKYVIKSGTDFRQAGKVTLHLGDHLDVRVEELTVDSSIEEDQEMKEVVDEFVARLDKEMDMVLGHIKVPLDGRFSSVRTRESNLGNFVADIMLTVTDAHVALINSGTFRSDVLHPAGEFTVRDLVSILPLNDPLVVLKVTGRQLIEALENGVSQYPKLEGRFPQVGGVRFAFDPRKPAGQRVDWTLVKVQEEPLELDKDYRVCVKVYLSQGKDGFDVFKDCPMLADDEGPVLATAVQNYFTSVQVVEGKKPCKSIHRASLFSVIKRKSISVDMSHFPEHDTPANVIRQLSRQDSLDDHSPVVNVATISSKPRAHPSRASLVRQASIHDSIGIRSQISLVRQASIQEMELEHLEEFLAPKVEGRIILINSDEHYQALLRECHSHANLPHTVHRASTPIPEDSEESLEPEENNNVET</sequence>
<dbReference type="InterPro" id="IPR041821">
    <property type="entry name" value="CG11883_N"/>
</dbReference>
<dbReference type="OrthoDB" id="10252235at2759"/>
<dbReference type="PANTHER" id="PTHR11575">
    <property type="entry name" value="5'-NUCLEOTIDASE-RELATED"/>
    <property type="match status" value="1"/>
</dbReference>
<keyword evidence="3" id="KW-0547">Nucleotide-binding</keyword>
<evidence type="ECO:0000259" key="6">
    <source>
        <dbReference type="Pfam" id="PF02872"/>
    </source>
</evidence>
<feature type="region of interest" description="Disordered" evidence="4">
    <location>
        <begin position="607"/>
        <end position="631"/>
    </location>
</feature>
<dbReference type="Pfam" id="PF00149">
    <property type="entry name" value="Metallophos"/>
    <property type="match status" value="1"/>
</dbReference>
<dbReference type="GO" id="GO:0009166">
    <property type="term" value="P:nucleotide catabolic process"/>
    <property type="evidence" value="ECO:0007669"/>
    <property type="project" value="InterPro"/>
</dbReference>
<dbReference type="Proteomes" id="UP000085678">
    <property type="component" value="Unplaced"/>
</dbReference>
<dbReference type="SUPFAM" id="SSF56300">
    <property type="entry name" value="Metallo-dependent phosphatases"/>
    <property type="match status" value="1"/>
</dbReference>
<keyword evidence="3" id="KW-0378">Hydrolase</keyword>
<keyword evidence="7" id="KW-1185">Reference proteome</keyword>
<protein>
    <submittedName>
        <fullName evidence="8">Uncharacterized protein LOC106171590</fullName>
    </submittedName>
</protein>
<dbReference type="Pfam" id="PF02872">
    <property type="entry name" value="5_nucleotid_C"/>
    <property type="match status" value="1"/>
</dbReference>
<evidence type="ECO:0000256" key="4">
    <source>
        <dbReference type="SAM" id="MobiDB-lite"/>
    </source>
</evidence>
<dbReference type="InParanoid" id="A0A1S3JAN2"/>